<organism evidence="2 3">
    <name type="scientific">Algoriphagus sediminis</name>
    <dbReference type="NCBI Taxonomy" id="3057113"/>
    <lineage>
        <taxon>Bacteria</taxon>
        <taxon>Pseudomonadati</taxon>
        <taxon>Bacteroidota</taxon>
        <taxon>Cytophagia</taxon>
        <taxon>Cytophagales</taxon>
        <taxon>Cyclobacteriaceae</taxon>
        <taxon>Algoriphagus</taxon>
    </lineage>
</organism>
<keyword evidence="3" id="KW-1185">Reference proteome</keyword>
<name>A0ABT7YB82_9BACT</name>
<proteinExistence type="predicted"/>
<dbReference type="RefSeq" id="WP_289999325.1">
    <property type="nucleotide sequence ID" value="NZ_JAUEPH010000002.1"/>
</dbReference>
<comment type="caution">
    <text evidence="2">The sequence shown here is derived from an EMBL/GenBank/DDBJ whole genome shotgun (WGS) entry which is preliminary data.</text>
</comment>
<evidence type="ECO:0000313" key="2">
    <source>
        <dbReference type="EMBL" id="MDN3203768.1"/>
    </source>
</evidence>
<gene>
    <name evidence="2" type="ORF">QVH07_06390</name>
</gene>
<evidence type="ECO:0000313" key="3">
    <source>
        <dbReference type="Proteomes" id="UP001171916"/>
    </source>
</evidence>
<reference evidence="2" key="1">
    <citation type="submission" date="2023-06" db="EMBL/GenBank/DDBJ databases">
        <title>Robiginitalea aurantiacus sp. nov. and Algoriphagus sediminis sp. nov., isolated from coastal sediment.</title>
        <authorList>
            <person name="Zhou Z.Y."/>
            <person name="An J."/>
            <person name="Jia Y.W."/>
            <person name="Du Z.J."/>
        </authorList>
    </citation>
    <scope>NUCLEOTIDE SEQUENCE</scope>
    <source>
        <strain evidence="2">C2-7</strain>
    </source>
</reference>
<dbReference type="PROSITE" id="PS51257">
    <property type="entry name" value="PROKAR_LIPOPROTEIN"/>
    <property type="match status" value="1"/>
</dbReference>
<protein>
    <submittedName>
        <fullName evidence="2">Uncharacterized protein</fullName>
    </submittedName>
</protein>
<sequence>MKKIYKSFGILLLLAILSSCGTSTAFFDQMSYKETISAKVEALALMDKAVNDYSSEQAKIDEVNLAMQKMYEYEKNRENNTETVRMWEILLDPEKNLYGGFIKRWESESKLSKVFVNEAKPQIEKAFDIILGLETKKVKPEEANSFLNSN</sequence>
<keyword evidence="1" id="KW-0732">Signal</keyword>
<evidence type="ECO:0000256" key="1">
    <source>
        <dbReference type="SAM" id="SignalP"/>
    </source>
</evidence>
<accession>A0ABT7YB82</accession>
<dbReference type="Proteomes" id="UP001171916">
    <property type="component" value="Unassembled WGS sequence"/>
</dbReference>
<feature type="chain" id="PRO_5045918924" evidence="1">
    <location>
        <begin position="26"/>
        <end position="150"/>
    </location>
</feature>
<feature type="signal peptide" evidence="1">
    <location>
        <begin position="1"/>
        <end position="25"/>
    </location>
</feature>
<dbReference type="EMBL" id="JAUEPH010000002">
    <property type="protein sequence ID" value="MDN3203768.1"/>
    <property type="molecule type" value="Genomic_DNA"/>
</dbReference>